<evidence type="ECO:0000313" key="2">
    <source>
        <dbReference type="Proteomes" id="UP000003919"/>
    </source>
</evidence>
<dbReference type="Proteomes" id="UP000003919">
    <property type="component" value="Chromosome"/>
</dbReference>
<comment type="caution">
    <text evidence="1">The sequence shown here is derived from an EMBL/GenBank/DDBJ whole genome shotgun (WGS) entry which is preliminary data.</text>
</comment>
<dbReference type="EMBL" id="AAXU02000001">
    <property type="protein sequence ID" value="EAZ81524.1"/>
    <property type="molecule type" value="Genomic_DNA"/>
</dbReference>
<accession>A3HY51</accession>
<gene>
    <name evidence="1" type="ORF">ALPR1_20848</name>
</gene>
<dbReference type="STRING" id="388413.ALPR1_20848"/>
<organism evidence="1 2">
    <name type="scientific">Algoriphagus machipongonensis</name>
    <dbReference type="NCBI Taxonomy" id="388413"/>
    <lineage>
        <taxon>Bacteria</taxon>
        <taxon>Pseudomonadati</taxon>
        <taxon>Bacteroidota</taxon>
        <taxon>Cytophagia</taxon>
        <taxon>Cytophagales</taxon>
        <taxon>Cyclobacteriaceae</taxon>
        <taxon>Algoriphagus</taxon>
    </lineage>
</organism>
<dbReference type="AlphaFoldDB" id="A3HY51"/>
<dbReference type="EMBL" id="CM001023">
    <property type="protein sequence ID" value="EAZ81524.1"/>
    <property type="molecule type" value="Genomic_DNA"/>
</dbReference>
<evidence type="ECO:0000313" key="1">
    <source>
        <dbReference type="EMBL" id="EAZ81524.1"/>
    </source>
</evidence>
<keyword evidence="2" id="KW-1185">Reference proteome</keyword>
<sequence length="151" mass="17764">MESKWQEEVFDLDLEQLDEKMLEVPMTIPYRSFQEDFQVTNTRFEKDGKFFRAIKERYINDTLQIIYVPDTGRNVLNNAFQQWVSGMMDDELPQDQGNKSMLKNFAKDYMRATVFHFAGTNLTTPNNTVAFTFSIYQNPFYSIESPPPQNS</sequence>
<protein>
    <submittedName>
        <fullName evidence="1">Uncharacterized protein</fullName>
    </submittedName>
</protein>
<reference evidence="1 2" key="1">
    <citation type="journal article" date="2011" name="J. Bacteriol.">
        <title>Complete genome sequence of Algoriphagus sp. PR1, bacterial prey of a colony-forming choanoflagellate.</title>
        <authorList>
            <person name="Alegado R.A."/>
            <person name="Ferriera S."/>
            <person name="Nusbaum C."/>
            <person name="Young S.K."/>
            <person name="Zeng Q."/>
            <person name="Imamovic A."/>
            <person name="Fairclough S.R."/>
            <person name="King N."/>
        </authorList>
    </citation>
    <scope>NUCLEOTIDE SEQUENCE [LARGE SCALE GENOMIC DNA]</scope>
    <source>
        <strain evidence="1 2">PR1</strain>
    </source>
</reference>
<proteinExistence type="predicted"/>
<name>A3HY51_9BACT</name>
<dbReference type="HOGENOM" id="CLU_1727497_0_0_10"/>